<dbReference type="GO" id="GO:0007018">
    <property type="term" value="P:microtubule-based movement"/>
    <property type="evidence" value="ECO:0007669"/>
    <property type="project" value="InterPro"/>
</dbReference>
<dbReference type="EMBL" id="LFRF01000081">
    <property type="protein sequence ID" value="KND86133.1"/>
    <property type="molecule type" value="Genomic_DNA"/>
</dbReference>
<dbReference type="PANTHER" id="PTHR24115:SF1008">
    <property type="entry name" value="KINESIN-LIKE PROTEIN SUBITO"/>
    <property type="match status" value="1"/>
</dbReference>
<evidence type="ECO:0000259" key="9">
    <source>
        <dbReference type="PROSITE" id="PS50067"/>
    </source>
</evidence>
<feature type="coiled-coil region" evidence="7">
    <location>
        <begin position="723"/>
        <end position="750"/>
    </location>
</feature>
<dbReference type="GO" id="GO:0005871">
    <property type="term" value="C:kinesin complex"/>
    <property type="evidence" value="ECO:0007669"/>
    <property type="project" value="TreeGrafter"/>
</dbReference>
<organism evidence="10 11">
    <name type="scientific">Tolypocladium ophioglossoides (strain CBS 100239)</name>
    <name type="common">Snaketongue truffleclub</name>
    <name type="synonym">Elaphocordyceps ophioglossoides</name>
    <dbReference type="NCBI Taxonomy" id="1163406"/>
    <lineage>
        <taxon>Eukaryota</taxon>
        <taxon>Fungi</taxon>
        <taxon>Dikarya</taxon>
        <taxon>Ascomycota</taxon>
        <taxon>Pezizomycotina</taxon>
        <taxon>Sordariomycetes</taxon>
        <taxon>Hypocreomycetidae</taxon>
        <taxon>Hypocreales</taxon>
        <taxon>Ophiocordycipitaceae</taxon>
        <taxon>Tolypocladium</taxon>
    </lineage>
</organism>
<proteinExistence type="inferred from homology"/>
<dbReference type="Gene3D" id="3.40.850.10">
    <property type="entry name" value="Kinesin motor domain"/>
    <property type="match status" value="2"/>
</dbReference>
<keyword evidence="1 6" id="KW-0493">Microtubule</keyword>
<evidence type="ECO:0000256" key="6">
    <source>
        <dbReference type="RuleBase" id="RU000394"/>
    </source>
</evidence>
<comment type="caution">
    <text evidence="10">The sequence shown here is derived from an EMBL/GenBank/DDBJ whole genome shotgun (WGS) entry which is preliminary data.</text>
</comment>
<feature type="region of interest" description="Disordered" evidence="8">
    <location>
        <begin position="751"/>
        <end position="833"/>
    </location>
</feature>
<evidence type="ECO:0000256" key="3">
    <source>
        <dbReference type="ARBA" id="ARBA00022840"/>
    </source>
</evidence>
<keyword evidence="11" id="KW-1185">Reference proteome</keyword>
<comment type="similarity">
    <text evidence="5 6">Belongs to the TRAFAC class myosin-kinesin ATPase superfamily. Kinesin family.</text>
</comment>
<dbReference type="InterPro" id="IPR027640">
    <property type="entry name" value="Kinesin-like_fam"/>
</dbReference>
<sequence length="833" mass="90429">MEAPPPPKPASSHNLFEVYLRLRPPAPGLPAPTEDRILSVDEDAGAQHASHITLNPPTDRRRAIEKFAFTHVFAEDATQLDVFHRTELVSLAEGVLAPQGGEGTDAVVATLGVTGSGKTHTILGSRSQRGLTQLALDVLFRSIGPNMLEPAALPSVLESLQACDPSESALSTAPHFLDSTYADPSAPSRANSRAATPMIVRSPQPLSPAKSPGHAAWLPSSQSQIPCTYPVSATASPKSVRLESFLQRVNSPLSPVGQSATAFQSPKRARPTKHFMSLTAACRVKNAVAKQDPQGDHSVTSPPPRRNLQQPSALPQSPEVSGIHVSCDPSAEYVMVVSMYEVHNDRIYDLLTPPSKSAATKDFRRRPLLFKSTELSPDRKVVAGLRKVVCTSLREAITVLEAGLLERRVAGTGSNSVSSRSHGFFCFEVKKRTRSRRTGSWGGSKLTIVDLAGSERAREAKTQGATLVEAGKINESLMYLGQCLQTQSEVGGSSKPNVVPYRQCKLTELLFSNSFPSSSAAAHPHAPRRNPQRGVMIVTADPRGDFNATSQILRYSALAREVTVPRIPSITATILAAAPPTGNPLPQHAAQHHPRPFMPPGSSSYRNHTPPSGADDRATMEIAALEIARLSDDIDQLRDELEHQTDARLMAEAHLLSMEDRMLDLEAAMRDDCATEFEQRLTLELARFKVSLALEQERNDEHWDRKVDVLERGLDDSNPAGECDKENVLVEDLAQEVERLRRENAVLKRELAGRSPSKRTPLAERDDFVSTGTSTPNSASGSGVANLGRKLERMRLGSNADSMRKASGASNGSPSKKARKLGTKRWEELDELQ</sequence>
<dbReference type="SUPFAM" id="SSF52540">
    <property type="entry name" value="P-loop containing nucleoside triphosphate hydrolases"/>
    <property type="match status" value="1"/>
</dbReference>
<dbReference type="GO" id="GO:0016887">
    <property type="term" value="F:ATP hydrolysis activity"/>
    <property type="evidence" value="ECO:0007669"/>
    <property type="project" value="TreeGrafter"/>
</dbReference>
<dbReference type="InterPro" id="IPR019821">
    <property type="entry name" value="Kinesin_motor_CS"/>
</dbReference>
<dbReference type="AlphaFoldDB" id="A0A0L0MW37"/>
<dbReference type="PANTHER" id="PTHR24115">
    <property type="entry name" value="KINESIN-RELATED"/>
    <property type="match status" value="1"/>
</dbReference>
<keyword evidence="7" id="KW-0175">Coiled coil</keyword>
<evidence type="ECO:0000256" key="4">
    <source>
        <dbReference type="ARBA" id="ARBA00023175"/>
    </source>
</evidence>
<keyword evidence="4 5" id="KW-0505">Motor protein</keyword>
<dbReference type="SMART" id="SM00129">
    <property type="entry name" value="KISc"/>
    <property type="match status" value="1"/>
</dbReference>
<gene>
    <name evidence="10" type="ORF">TOPH_09241</name>
</gene>
<feature type="coiled-coil region" evidence="7">
    <location>
        <begin position="620"/>
        <end position="647"/>
    </location>
</feature>
<dbReference type="PRINTS" id="PR00380">
    <property type="entry name" value="KINESINHEAVY"/>
</dbReference>
<feature type="binding site" evidence="5">
    <location>
        <begin position="112"/>
        <end position="119"/>
    </location>
    <ligand>
        <name>ATP</name>
        <dbReference type="ChEBI" id="CHEBI:30616"/>
    </ligand>
</feature>
<dbReference type="Pfam" id="PF00225">
    <property type="entry name" value="Kinesin"/>
    <property type="match status" value="2"/>
</dbReference>
<feature type="compositionally biased region" description="Polar residues" evidence="8">
    <location>
        <begin position="307"/>
        <end position="319"/>
    </location>
</feature>
<evidence type="ECO:0000256" key="1">
    <source>
        <dbReference type="ARBA" id="ARBA00022701"/>
    </source>
</evidence>
<dbReference type="STRING" id="1163406.A0A0L0MW37"/>
<dbReference type="GO" id="GO:0003777">
    <property type="term" value="F:microtubule motor activity"/>
    <property type="evidence" value="ECO:0007669"/>
    <property type="project" value="InterPro"/>
</dbReference>
<dbReference type="InterPro" id="IPR001752">
    <property type="entry name" value="Kinesin_motor_dom"/>
</dbReference>
<keyword evidence="2 5" id="KW-0547">Nucleotide-binding</keyword>
<feature type="region of interest" description="Disordered" evidence="8">
    <location>
        <begin position="287"/>
        <end position="321"/>
    </location>
</feature>
<dbReference type="GO" id="GO:0005874">
    <property type="term" value="C:microtubule"/>
    <property type="evidence" value="ECO:0007669"/>
    <property type="project" value="UniProtKB-KW"/>
</dbReference>
<protein>
    <recommendedName>
        <fullName evidence="6">Kinesin-like protein</fullName>
    </recommendedName>
</protein>
<dbReference type="GO" id="GO:0005634">
    <property type="term" value="C:nucleus"/>
    <property type="evidence" value="ECO:0007669"/>
    <property type="project" value="TreeGrafter"/>
</dbReference>
<evidence type="ECO:0000256" key="5">
    <source>
        <dbReference type="PROSITE-ProRule" id="PRU00283"/>
    </source>
</evidence>
<feature type="compositionally biased region" description="Polar residues" evidence="8">
    <location>
        <begin position="770"/>
        <end position="783"/>
    </location>
</feature>
<feature type="domain" description="Kinesin motor" evidence="9">
    <location>
        <begin position="15"/>
        <end position="562"/>
    </location>
</feature>
<dbReference type="FunFam" id="3.40.850.10:FF:000091">
    <property type="entry name" value="Kinesin family protein"/>
    <property type="match status" value="1"/>
</dbReference>
<evidence type="ECO:0000313" key="10">
    <source>
        <dbReference type="EMBL" id="KND86133.1"/>
    </source>
</evidence>
<dbReference type="InterPro" id="IPR027417">
    <property type="entry name" value="P-loop_NTPase"/>
</dbReference>
<dbReference type="Proteomes" id="UP000036947">
    <property type="component" value="Unassembled WGS sequence"/>
</dbReference>
<evidence type="ECO:0000256" key="8">
    <source>
        <dbReference type="SAM" id="MobiDB-lite"/>
    </source>
</evidence>
<dbReference type="InterPro" id="IPR036961">
    <property type="entry name" value="Kinesin_motor_dom_sf"/>
</dbReference>
<dbReference type="OrthoDB" id="123929at2759"/>
<dbReference type="GO" id="GO:0008017">
    <property type="term" value="F:microtubule binding"/>
    <property type="evidence" value="ECO:0007669"/>
    <property type="project" value="InterPro"/>
</dbReference>
<dbReference type="GO" id="GO:0005524">
    <property type="term" value="F:ATP binding"/>
    <property type="evidence" value="ECO:0007669"/>
    <property type="project" value="UniProtKB-UniRule"/>
</dbReference>
<evidence type="ECO:0000313" key="11">
    <source>
        <dbReference type="Proteomes" id="UP000036947"/>
    </source>
</evidence>
<dbReference type="PROSITE" id="PS50067">
    <property type="entry name" value="KINESIN_MOTOR_2"/>
    <property type="match status" value="1"/>
</dbReference>
<keyword evidence="3 5" id="KW-0067">ATP-binding</keyword>
<accession>A0A0L0MW37</accession>
<evidence type="ECO:0000256" key="2">
    <source>
        <dbReference type="ARBA" id="ARBA00022741"/>
    </source>
</evidence>
<name>A0A0L0MW37_TOLOC</name>
<evidence type="ECO:0000256" key="7">
    <source>
        <dbReference type="SAM" id="Coils"/>
    </source>
</evidence>
<dbReference type="PROSITE" id="PS00411">
    <property type="entry name" value="KINESIN_MOTOR_1"/>
    <property type="match status" value="1"/>
</dbReference>
<reference evidence="10 11" key="1">
    <citation type="journal article" date="2015" name="BMC Genomics">
        <title>The genome of the truffle-parasite Tolypocladium ophioglossoides and the evolution of antifungal peptaibiotics.</title>
        <authorList>
            <person name="Quandt C.A."/>
            <person name="Bushley K.E."/>
            <person name="Spatafora J.W."/>
        </authorList>
    </citation>
    <scope>NUCLEOTIDE SEQUENCE [LARGE SCALE GENOMIC DNA]</scope>
    <source>
        <strain evidence="10 11">CBS 100239</strain>
    </source>
</reference>